<evidence type="ECO:0000313" key="3">
    <source>
        <dbReference type="Proteomes" id="UP000326198"/>
    </source>
</evidence>
<keyword evidence="3" id="KW-1185">Reference proteome</keyword>
<sequence>QVAGWCSWLSRMLNTHKVLGSSPSLVITFFALLFFSSPILLSGSSEWICGYLPFAKTLCYLFRCRSGLRSWTGILAQWISQENEW</sequence>
<name>A0A5N7AR51_9EURO</name>
<reference evidence="2 3" key="1">
    <citation type="submission" date="2019-04" db="EMBL/GenBank/DDBJ databases">
        <title>Friends and foes A comparative genomics studyof 23 Aspergillus species from section Flavi.</title>
        <authorList>
            <consortium name="DOE Joint Genome Institute"/>
            <person name="Kjaerbolling I."/>
            <person name="Vesth T."/>
            <person name="Frisvad J.C."/>
            <person name="Nybo J.L."/>
            <person name="Theobald S."/>
            <person name="Kildgaard S."/>
            <person name="Isbrandt T."/>
            <person name="Kuo A."/>
            <person name="Sato A."/>
            <person name="Lyhne E.K."/>
            <person name="Kogle M.E."/>
            <person name="Wiebenga A."/>
            <person name="Kun R.S."/>
            <person name="Lubbers R.J."/>
            <person name="Makela M.R."/>
            <person name="Barry K."/>
            <person name="Chovatia M."/>
            <person name="Clum A."/>
            <person name="Daum C."/>
            <person name="Haridas S."/>
            <person name="He G."/>
            <person name="LaButti K."/>
            <person name="Lipzen A."/>
            <person name="Mondo S."/>
            <person name="Riley R."/>
            <person name="Salamov A."/>
            <person name="Simmons B.A."/>
            <person name="Magnuson J.K."/>
            <person name="Henrissat B."/>
            <person name="Mortensen U.H."/>
            <person name="Larsen T.O."/>
            <person name="Devries R.P."/>
            <person name="Grigoriev I.V."/>
            <person name="Machida M."/>
            <person name="Baker S.E."/>
            <person name="Andersen M.R."/>
        </authorList>
    </citation>
    <scope>NUCLEOTIDE SEQUENCE [LARGE SCALE GENOMIC DNA]</scope>
    <source>
        <strain evidence="2 3">IBT 29228</strain>
    </source>
</reference>
<feature type="transmembrane region" description="Helical" evidence="1">
    <location>
        <begin position="20"/>
        <end position="41"/>
    </location>
</feature>
<protein>
    <submittedName>
        <fullName evidence="2">Uncharacterized protein</fullName>
    </submittedName>
</protein>
<keyword evidence="1" id="KW-1133">Transmembrane helix</keyword>
<dbReference type="AlphaFoldDB" id="A0A5N7AR51"/>
<dbReference type="Proteomes" id="UP000326198">
    <property type="component" value="Unassembled WGS sequence"/>
</dbReference>
<evidence type="ECO:0000256" key="1">
    <source>
        <dbReference type="SAM" id="Phobius"/>
    </source>
</evidence>
<accession>A0A5N7AR51</accession>
<keyword evidence="1" id="KW-0812">Transmembrane</keyword>
<proteinExistence type="predicted"/>
<gene>
    <name evidence="2" type="ORF">BDV26DRAFT_274603</name>
</gene>
<organism evidence="2 3">
    <name type="scientific">Aspergillus bertholletiae</name>
    <dbReference type="NCBI Taxonomy" id="1226010"/>
    <lineage>
        <taxon>Eukaryota</taxon>
        <taxon>Fungi</taxon>
        <taxon>Dikarya</taxon>
        <taxon>Ascomycota</taxon>
        <taxon>Pezizomycotina</taxon>
        <taxon>Eurotiomycetes</taxon>
        <taxon>Eurotiomycetidae</taxon>
        <taxon>Eurotiales</taxon>
        <taxon>Aspergillaceae</taxon>
        <taxon>Aspergillus</taxon>
        <taxon>Aspergillus subgen. Circumdati</taxon>
    </lineage>
</organism>
<keyword evidence="1" id="KW-0472">Membrane</keyword>
<evidence type="ECO:0000313" key="2">
    <source>
        <dbReference type="EMBL" id="KAE8372213.1"/>
    </source>
</evidence>
<dbReference type="EMBL" id="ML736370">
    <property type="protein sequence ID" value="KAE8372213.1"/>
    <property type="molecule type" value="Genomic_DNA"/>
</dbReference>
<feature type="non-terminal residue" evidence="2">
    <location>
        <position position="1"/>
    </location>
</feature>